<keyword evidence="2" id="KW-0808">Transferase</keyword>
<evidence type="ECO:0000313" key="6">
    <source>
        <dbReference type="Proteomes" id="UP001320972"/>
    </source>
</evidence>
<evidence type="ECO:0000313" key="5">
    <source>
        <dbReference type="EMBL" id="MCU4973136.1"/>
    </source>
</evidence>
<dbReference type="Gene3D" id="2.20.130.10">
    <property type="entry name" value="CAC2371-like domains"/>
    <property type="match status" value="1"/>
</dbReference>
<evidence type="ECO:0000256" key="3">
    <source>
        <dbReference type="ARBA" id="ARBA00022691"/>
    </source>
</evidence>
<organism evidence="5 6">
    <name type="scientific">Natronoglomus mannanivorans</name>
    <dbReference type="NCBI Taxonomy" id="2979990"/>
    <lineage>
        <taxon>Archaea</taxon>
        <taxon>Methanobacteriati</taxon>
        <taxon>Methanobacteriota</taxon>
        <taxon>Stenosarchaea group</taxon>
        <taxon>Halobacteria</taxon>
        <taxon>Halobacteriales</taxon>
        <taxon>Natrialbaceae</taxon>
        <taxon>Natronoglomus</taxon>
    </lineage>
</organism>
<sequence>MDQSTDGYRAPFAEFYDQQVASSEREDVDFYTTLARETAGPVLELACGTGRVYLELLRAGVDADGLDVSEDALAVLRENATEADADLVPSVRRADMADFAVDREYELVICPFNAVQHLRPLEKQQSALECIHDALAPGGQFVFDVFVPSFDVICETYGEWTERAVEYRDEPHVFRTRTSVIDEVEQQFTVENELRDSDGALVFSESQRLTMLPKREVQLLARSSSFADWRVTGDFGGEPLADGDSIQVWTLEKGS</sequence>
<accession>A0ABT2QDY4</accession>
<dbReference type="RefSeq" id="WP_338007777.1">
    <property type="nucleotide sequence ID" value="NZ_JAOPKB010000004.1"/>
</dbReference>
<keyword evidence="6" id="KW-1185">Reference proteome</keyword>
<comment type="caution">
    <text evidence="5">The sequence shown here is derived from an EMBL/GenBank/DDBJ whole genome shotgun (WGS) entry which is preliminary data.</text>
</comment>
<dbReference type="InterPro" id="IPR041698">
    <property type="entry name" value="Methyltransf_25"/>
</dbReference>
<feature type="domain" description="Methyltransferase" evidence="4">
    <location>
        <begin position="42"/>
        <end position="139"/>
    </location>
</feature>
<dbReference type="InterPro" id="IPR029063">
    <property type="entry name" value="SAM-dependent_MTases_sf"/>
</dbReference>
<dbReference type="GO" id="GO:0032259">
    <property type="term" value="P:methylation"/>
    <property type="evidence" value="ECO:0007669"/>
    <property type="project" value="UniProtKB-KW"/>
</dbReference>
<dbReference type="SUPFAM" id="SSF53335">
    <property type="entry name" value="S-adenosyl-L-methionine-dependent methyltransferases"/>
    <property type="match status" value="1"/>
</dbReference>
<dbReference type="Pfam" id="PF13649">
    <property type="entry name" value="Methyltransf_25"/>
    <property type="match status" value="1"/>
</dbReference>
<name>A0ABT2QDY4_9EURY</name>
<dbReference type="EMBL" id="JAOPKB010000004">
    <property type="protein sequence ID" value="MCU4973136.1"/>
    <property type="molecule type" value="Genomic_DNA"/>
</dbReference>
<dbReference type="CDD" id="cd02440">
    <property type="entry name" value="AdoMet_MTases"/>
    <property type="match status" value="1"/>
</dbReference>
<dbReference type="Proteomes" id="UP001320972">
    <property type="component" value="Unassembled WGS sequence"/>
</dbReference>
<dbReference type="PANTHER" id="PTHR43464">
    <property type="entry name" value="METHYLTRANSFERASE"/>
    <property type="match status" value="1"/>
</dbReference>
<evidence type="ECO:0000256" key="1">
    <source>
        <dbReference type="ARBA" id="ARBA00022603"/>
    </source>
</evidence>
<keyword evidence="3" id="KW-0949">S-adenosyl-L-methionine</keyword>
<keyword evidence="1 5" id="KW-0489">Methyltransferase</keyword>
<evidence type="ECO:0000259" key="4">
    <source>
        <dbReference type="Pfam" id="PF13649"/>
    </source>
</evidence>
<dbReference type="PANTHER" id="PTHR43464:SF19">
    <property type="entry name" value="UBIQUINONE BIOSYNTHESIS O-METHYLTRANSFERASE, MITOCHONDRIAL"/>
    <property type="match status" value="1"/>
</dbReference>
<proteinExistence type="predicted"/>
<dbReference type="GO" id="GO:0008168">
    <property type="term" value="F:methyltransferase activity"/>
    <property type="evidence" value="ECO:0007669"/>
    <property type="project" value="UniProtKB-KW"/>
</dbReference>
<protein>
    <submittedName>
        <fullName evidence="5">Class I SAM-dependent methyltransferase</fullName>
    </submittedName>
</protein>
<dbReference type="Gene3D" id="3.40.50.150">
    <property type="entry name" value="Vaccinia Virus protein VP39"/>
    <property type="match status" value="1"/>
</dbReference>
<gene>
    <name evidence="5" type="ORF">OB955_10315</name>
</gene>
<evidence type="ECO:0000256" key="2">
    <source>
        <dbReference type="ARBA" id="ARBA00022679"/>
    </source>
</evidence>
<reference evidence="5 6" key="1">
    <citation type="submission" date="2022-09" db="EMBL/GenBank/DDBJ databases">
        <title>Enrichment on poylsaccharides allowed isolation of novel metabolic and taxonomic groups of Haloarchaea.</title>
        <authorList>
            <person name="Sorokin D.Y."/>
            <person name="Elcheninov A.G."/>
            <person name="Khizhniak T.V."/>
            <person name="Kolganova T.V."/>
            <person name="Kublanov I.V."/>
        </authorList>
    </citation>
    <scope>NUCLEOTIDE SEQUENCE [LARGE SCALE GENOMIC DNA]</scope>
    <source>
        <strain evidence="5 6">AArc-m2/3/4</strain>
    </source>
</reference>